<dbReference type="Proteomes" id="UP001232445">
    <property type="component" value="Unassembled WGS sequence"/>
</dbReference>
<keyword evidence="1" id="KW-0812">Transmembrane</keyword>
<dbReference type="EMBL" id="JAUSUQ010000042">
    <property type="protein sequence ID" value="MDQ0341188.1"/>
    <property type="molecule type" value="Genomic_DNA"/>
</dbReference>
<evidence type="ECO:0000313" key="3">
    <source>
        <dbReference type="Proteomes" id="UP001232445"/>
    </source>
</evidence>
<proteinExistence type="predicted"/>
<evidence type="ECO:0000313" key="2">
    <source>
        <dbReference type="EMBL" id="MDQ0341188.1"/>
    </source>
</evidence>
<organism evidence="2 3">
    <name type="scientific">Caldalkalibacillus uzonensis</name>
    <dbReference type="NCBI Taxonomy" id="353224"/>
    <lineage>
        <taxon>Bacteria</taxon>
        <taxon>Bacillati</taxon>
        <taxon>Bacillota</taxon>
        <taxon>Bacilli</taxon>
        <taxon>Bacillales</taxon>
        <taxon>Bacillaceae</taxon>
        <taxon>Caldalkalibacillus</taxon>
    </lineage>
</organism>
<feature type="transmembrane region" description="Helical" evidence="1">
    <location>
        <begin position="21"/>
        <end position="44"/>
    </location>
</feature>
<evidence type="ECO:0000256" key="1">
    <source>
        <dbReference type="SAM" id="Phobius"/>
    </source>
</evidence>
<keyword evidence="1" id="KW-0472">Membrane</keyword>
<comment type="caution">
    <text evidence="2">The sequence shown here is derived from an EMBL/GenBank/DDBJ whole genome shotgun (WGS) entry which is preliminary data.</text>
</comment>
<reference evidence="2 3" key="1">
    <citation type="submission" date="2023-07" db="EMBL/GenBank/DDBJ databases">
        <title>Genomic Encyclopedia of Type Strains, Phase IV (KMG-IV): sequencing the most valuable type-strain genomes for metagenomic binning, comparative biology and taxonomic classification.</title>
        <authorList>
            <person name="Goeker M."/>
        </authorList>
    </citation>
    <scope>NUCLEOTIDE SEQUENCE [LARGE SCALE GENOMIC DNA]</scope>
    <source>
        <strain evidence="2 3">DSM 17740</strain>
    </source>
</reference>
<protein>
    <submittedName>
        <fullName evidence="2">Uncharacterized protein</fullName>
    </submittedName>
</protein>
<name>A0ABU0CYG8_9BACI</name>
<sequence length="50" mass="5396">MDSGQNNKRKSTPPPHDPIKEALNGLIGGVILMIIGILFAHFVLGMPIFP</sequence>
<gene>
    <name evidence="2" type="ORF">J2S00_004032</name>
</gene>
<accession>A0ABU0CYG8</accession>
<keyword evidence="3" id="KW-1185">Reference proteome</keyword>
<dbReference type="RefSeq" id="WP_307343997.1">
    <property type="nucleotide sequence ID" value="NZ_JAUSUQ010000042.1"/>
</dbReference>
<keyword evidence="1" id="KW-1133">Transmembrane helix</keyword>